<dbReference type="GeneID" id="74946480"/>
<dbReference type="AlphaFoldDB" id="A0A060HFS9"/>
<dbReference type="InterPro" id="IPR003793">
    <property type="entry name" value="UPF0166"/>
</dbReference>
<dbReference type="Gene3D" id="3.30.70.120">
    <property type="match status" value="1"/>
</dbReference>
<dbReference type="PANTHER" id="PTHR35983">
    <property type="entry name" value="UPF0166 PROTEIN TM_0021"/>
    <property type="match status" value="1"/>
</dbReference>
<dbReference type="OrthoDB" id="8505at2157"/>
<accession>A0A060HFS9</accession>
<comment type="similarity">
    <text evidence="1">Belongs to the UPF0166 family.</text>
</comment>
<reference evidence="2 3" key="1">
    <citation type="journal article" date="2014" name="Int. J. Syst. Evol. Microbiol.">
        <title>Nitrososphaera viennensis gen. nov., sp. nov., an aerobic and mesophilic, ammonia-oxidizing archaeon from soil and a member of the archaeal phylum Thaumarchaeota.</title>
        <authorList>
            <person name="Stieglmeier M."/>
            <person name="Klingl A."/>
            <person name="Alves R.J."/>
            <person name="Rittmann S.K."/>
            <person name="Melcher M."/>
            <person name="Leisch N."/>
            <person name="Schleper C."/>
        </authorList>
    </citation>
    <scope>NUCLEOTIDE SEQUENCE [LARGE SCALE GENOMIC DNA]</scope>
    <source>
        <strain evidence="2">EN76</strain>
    </source>
</reference>
<dbReference type="Proteomes" id="UP000027093">
    <property type="component" value="Chromosome"/>
</dbReference>
<dbReference type="EMBL" id="CP007536">
    <property type="protein sequence ID" value="AIC15454.1"/>
    <property type="molecule type" value="Genomic_DNA"/>
</dbReference>
<protein>
    <submittedName>
        <fullName evidence="2">Uncharacterized protein</fullName>
    </submittedName>
</protein>
<proteinExistence type="inferred from homology"/>
<dbReference type="SUPFAM" id="SSF54913">
    <property type="entry name" value="GlnB-like"/>
    <property type="match status" value="1"/>
</dbReference>
<evidence type="ECO:0000313" key="3">
    <source>
        <dbReference type="Proteomes" id="UP000027093"/>
    </source>
</evidence>
<sequence>MELRAWRLIIRIKKSDQLRGNSIEEILLDFLRANRVWGATVWVGVDGFGKRRKAVRKVEGITFDCPLVIEAIDEKERLEPLLIEIRQIVGDNGLVTLQEVGII</sequence>
<keyword evidence="3" id="KW-1185">Reference proteome</keyword>
<dbReference type="Pfam" id="PF02641">
    <property type="entry name" value="DUF190"/>
    <property type="match status" value="1"/>
</dbReference>
<organism evidence="2 3">
    <name type="scientific">Nitrososphaera viennensis EN76</name>
    <dbReference type="NCBI Taxonomy" id="926571"/>
    <lineage>
        <taxon>Archaea</taxon>
        <taxon>Nitrososphaerota</taxon>
        <taxon>Nitrososphaeria</taxon>
        <taxon>Nitrososphaerales</taxon>
        <taxon>Nitrososphaeraceae</taxon>
        <taxon>Nitrososphaera</taxon>
    </lineage>
</organism>
<dbReference type="HOGENOM" id="CLU_146749_2_0_2"/>
<gene>
    <name evidence="2" type="ORF">NVIE_012210</name>
</gene>
<dbReference type="RefSeq" id="WP_075054458.1">
    <property type="nucleotide sequence ID" value="NZ_CP007536.1"/>
</dbReference>
<dbReference type="KEGG" id="nvn:NVIE_012210"/>
<dbReference type="InterPro" id="IPR015867">
    <property type="entry name" value="N-reg_PII/ATP_PRibTrfase_C"/>
</dbReference>
<dbReference type="PANTHER" id="PTHR35983:SF1">
    <property type="entry name" value="UPF0166 PROTEIN TM_0021"/>
    <property type="match status" value="1"/>
</dbReference>
<evidence type="ECO:0000256" key="1">
    <source>
        <dbReference type="ARBA" id="ARBA00010554"/>
    </source>
</evidence>
<name>A0A060HFS9_9ARCH</name>
<evidence type="ECO:0000313" key="2">
    <source>
        <dbReference type="EMBL" id="AIC15454.1"/>
    </source>
</evidence>
<dbReference type="InterPro" id="IPR011322">
    <property type="entry name" value="N-reg_PII-like_a/b"/>
</dbReference>